<evidence type="ECO:0000256" key="2">
    <source>
        <dbReference type="ARBA" id="ARBA00007118"/>
    </source>
</evidence>
<comment type="cofactor">
    <cofactor evidence="1">
        <name>FMN</name>
        <dbReference type="ChEBI" id="CHEBI:58210"/>
    </cofactor>
</comment>
<proteinExistence type="inferred from homology"/>
<evidence type="ECO:0000259" key="6">
    <source>
        <dbReference type="Pfam" id="PF00881"/>
    </source>
</evidence>
<dbReference type="SUPFAM" id="SSF55469">
    <property type="entry name" value="FMN-dependent nitroreductase-like"/>
    <property type="match status" value="1"/>
</dbReference>
<evidence type="ECO:0000256" key="1">
    <source>
        <dbReference type="ARBA" id="ARBA00001917"/>
    </source>
</evidence>
<dbReference type="Gene3D" id="3.40.109.10">
    <property type="entry name" value="NADH Oxidase"/>
    <property type="match status" value="1"/>
</dbReference>
<dbReference type="EMBL" id="WKJK01000014">
    <property type="protein sequence ID" value="MRW93035.1"/>
    <property type="molecule type" value="Genomic_DNA"/>
</dbReference>
<sequence length="198" mass="21842">MEQARDWSGGTLPTSRAEIEQARHGGFKSFFESRHSIRQFSGGVVAPDDLRRAVETAQKTPSVCNRQSWQVHAFSQPEQMARLLQIQSGSRGFGEQASAVLVVTSDLRSFLGVAERYQAWIDGGMFAMSLCLALHDLGYGSCCLNWSKEPDADKALRAAAGIEPYQQIIMLLAVGTLPEQFSVARSYRPPVDQVLVLH</sequence>
<keyword evidence="5" id="KW-0560">Oxidoreductase</keyword>
<reference evidence="7 8" key="1">
    <citation type="submission" date="2019-11" db="EMBL/GenBank/DDBJ databases">
        <title>Novel species isolated from a subtropical stream in China.</title>
        <authorList>
            <person name="Lu H."/>
        </authorList>
    </citation>
    <scope>NUCLEOTIDE SEQUENCE [LARGE SCALE GENOMIC DNA]</scope>
    <source>
        <strain evidence="7 8">FT80W</strain>
    </source>
</reference>
<dbReference type="PANTHER" id="PTHR43673">
    <property type="entry name" value="NAD(P)H NITROREDUCTASE YDGI-RELATED"/>
    <property type="match status" value="1"/>
</dbReference>
<evidence type="ECO:0000256" key="5">
    <source>
        <dbReference type="ARBA" id="ARBA00023002"/>
    </source>
</evidence>
<gene>
    <name evidence="7" type="ORF">GJ699_23840</name>
</gene>
<protein>
    <submittedName>
        <fullName evidence="7">Nitroreductase</fullName>
    </submittedName>
</protein>
<keyword evidence="3" id="KW-0285">Flavoprotein</keyword>
<dbReference type="InterPro" id="IPR000415">
    <property type="entry name" value="Nitroreductase-like"/>
</dbReference>
<accession>A0A6I2L3Y3</accession>
<evidence type="ECO:0000313" key="7">
    <source>
        <dbReference type="EMBL" id="MRW93035.1"/>
    </source>
</evidence>
<evidence type="ECO:0000256" key="3">
    <source>
        <dbReference type="ARBA" id="ARBA00022630"/>
    </source>
</evidence>
<feature type="domain" description="Nitroreductase" evidence="6">
    <location>
        <begin position="90"/>
        <end position="175"/>
    </location>
</feature>
<evidence type="ECO:0000313" key="8">
    <source>
        <dbReference type="Proteomes" id="UP000433309"/>
    </source>
</evidence>
<keyword evidence="4" id="KW-0288">FMN</keyword>
<organism evidence="7 8">
    <name type="scientific">Duganella guangzhouensis</name>
    <dbReference type="NCBI Taxonomy" id="2666084"/>
    <lineage>
        <taxon>Bacteria</taxon>
        <taxon>Pseudomonadati</taxon>
        <taxon>Pseudomonadota</taxon>
        <taxon>Betaproteobacteria</taxon>
        <taxon>Burkholderiales</taxon>
        <taxon>Oxalobacteraceae</taxon>
        <taxon>Telluria group</taxon>
        <taxon>Duganella</taxon>
    </lineage>
</organism>
<dbReference type="GO" id="GO:0016491">
    <property type="term" value="F:oxidoreductase activity"/>
    <property type="evidence" value="ECO:0007669"/>
    <property type="project" value="UniProtKB-KW"/>
</dbReference>
<dbReference type="Pfam" id="PF00881">
    <property type="entry name" value="Nitroreductase"/>
    <property type="match status" value="2"/>
</dbReference>
<feature type="domain" description="Nitroreductase" evidence="6">
    <location>
        <begin position="33"/>
        <end position="86"/>
    </location>
</feature>
<evidence type="ECO:0000256" key="4">
    <source>
        <dbReference type="ARBA" id="ARBA00022643"/>
    </source>
</evidence>
<dbReference type="AlphaFoldDB" id="A0A6I2L3Y3"/>
<comment type="caution">
    <text evidence="7">The sequence shown here is derived from an EMBL/GenBank/DDBJ whole genome shotgun (WGS) entry which is preliminary data.</text>
</comment>
<comment type="similarity">
    <text evidence="2">Belongs to the nitroreductase family.</text>
</comment>
<dbReference type="Proteomes" id="UP000433309">
    <property type="component" value="Unassembled WGS sequence"/>
</dbReference>
<name>A0A6I2L3Y3_9BURK</name>
<dbReference type="InterPro" id="IPR029479">
    <property type="entry name" value="Nitroreductase"/>
</dbReference>
<keyword evidence="8" id="KW-1185">Reference proteome</keyword>
<dbReference type="PANTHER" id="PTHR43673:SF2">
    <property type="entry name" value="NITROREDUCTASE"/>
    <property type="match status" value="1"/>
</dbReference>